<reference evidence="10 11" key="1">
    <citation type="submission" date="2017-02" db="EMBL/GenBank/DDBJ databases">
        <authorList>
            <person name="Peterson S.W."/>
        </authorList>
    </citation>
    <scope>NUCLEOTIDE SEQUENCE [LARGE SCALE GENOMIC DNA]</scope>
    <source>
        <strain evidence="10 11">DSM 21749</strain>
    </source>
</reference>
<dbReference type="PANTHER" id="PTHR43133">
    <property type="entry name" value="RNA POLYMERASE ECF-TYPE SIGMA FACTO"/>
    <property type="match status" value="1"/>
</dbReference>
<feature type="transmembrane region" description="Helical" evidence="7">
    <location>
        <begin position="229"/>
        <end position="252"/>
    </location>
</feature>
<dbReference type="Pfam" id="PF08281">
    <property type="entry name" value="Sigma70_r4_2"/>
    <property type="match status" value="1"/>
</dbReference>
<dbReference type="InterPro" id="IPR000838">
    <property type="entry name" value="RNA_pol_sigma70_ECF_CS"/>
</dbReference>
<evidence type="ECO:0000259" key="9">
    <source>
        <dbReference type="Pfam" id="PF08281"/>
    </source>
</evidence>
<evidence type="ECO:0000256" key="6">
    <source>
        <dbReference type="RuleBase" id="RU000716"/>
    </source>
</evidence>
<proteinExistence type="inferred from homology"/>
<evidence type="ECO:0000256" key="3">
    <source>
        <dbReference type="ARBA" id="ARBA00023082"/>
    </source>
</evidence>
<dbReference type="InterPro" id="IPR014284">
    <property type="entry name" value="RNA_pol_sigma-70_dom"/>
</dbReference>
<evidence type="ECO:0000259" key="8">
    <source>
        <dbReference type="Pfam" id="PF04542"/>
    </source>
</evidence>
<feature type="transmembrane region" description="Helical" evidence="7">
    <location>
        <begin position="297"/>
        <end position="316"/>
    </location>
</feature>
<dbReference type="RefSeq" id="WP_159447403.1">
    <property type="nucleotide sequence ID" value="NZ_FUXP01000015.1"/>
</dbReference>
<dbReference type="STRING" id="1122188.SAMN02745674_02660"/>
<organism evidence="10 11">
    <name type="scientific">Lysobacter spongiicola DSM 21749</name>
    <dbReference type="NCBI Taxonomy" id="1122188"/>
    <lineage>
        <taxon>Bacteria</taxon>
        <taxon>Pseudomonadati</taxon>
        <taxon>Pseudomonadota</taxon>
        <taxon>Gammaproteobacteria</taxon>
        <taxon>Lysobacterales</taxon>
        <taxon>Lysobacteraceae</taxon>
        <taxon>Novilysobacter</taxon>
    </lineage>
</organism>
<dbReference type="InterPro" id="IPR013325">
    <property type="entry name" value="RNA_pol_sigma_r2"/>
</dbReference>
<feature type="domain" description="RNA polymerase sigma factor 70 region 4 type 2" evidence="9">
    <location>
        <begin position="130"/>
        <end position="180"/>
    </location>
</feature>
<evidence type="ECO:0000256" key="5">
    <source>
        <dbReference type="ARBA" id="ARBA00023163"/>
    </source>
</evidence>
<dbReference type="InterPro" id="IPR013249">
    <property type="entry name" value="RNA_pol_sigma70_r4_t2"/>
</dbReference>
<dbReference type="Proteomes" id="UP000190061">
    <property type="component" value="Unassembled WGS sequence"/>
</dbReference>
<dbReference type="Gene3D" id="1.10.10.10">
    <property type="entry name" value="Winged helix-like DNA-binding domain superfamily/Winged helix DNA-binding domain"/>
    <property type="match status" value="1"/>
</dbReference>
<comment type="similarity">
    <text evidence="1 6">Belongs to the sigma-70 factor family. ECF subfamily.</text>
</comment>
<keyword evidence="2 6" id="KW-0805">Transcription regulation</keyword>
<evidence type="ECO:0000313" key="10">
    <source>
        <dbReference type="EMBL" id="SKA24946.1"/>
    </source>
</evidence>
<dbReference type="NCBIfam" id="TIGR02937">
    <property type="entry name" value="sigma70-ECF"/>
    <property type="match status" value="1"/>
</dbReference>
<evidence type="ECO:0000256" key="1">
    <source>
        <dbReference type="ARBA" id="ARBA00010641"/>
    </source>
</evidence>
<dbReference type="GO" id="GO:0003677">
    <property type="term" value="F:DNA binding"/>
    <property type="evidence" value="ECO:0007669"/>
    <property type="project" value="UniProtKB-KW"/>
</dbReference>
<name>A0A1T4SA21_9GAMM</name>
<accession>A0A1T4SA21</accession>
<protein>
    <recommendedName>
        <fullName evidence="6">RNA polymerase sigma factor</fullName>
    </recommendedName>
</protein>
<dbReference type="GO" id="GO:0006352">
    <property type="term" value="P:DNA-templated transcription initiation"/>
    <property type="evidence" value="ECO:0007669"/>
    <property type="project" value="InterPro"/>
</dbReference>
<dbReference type="InterPro" id="IPR039425">
    <property type="entry name" value="RNA_pol_sigma-70-like"/>
</dbReference>
<dbReference type="InterPro" id="IPR036388">
    <property type="entry name" value="WH-like_DNA-bd_sf"/>
</dbReference>
<keyword evidence="7" id="KW-0472">Membrane</keyword>
<dbReference type="EMBL" id="FUXP01000015">
    <property type="protein sequence ID" value="SKA24946.1"/>
    <property type="molecule type" value="Genomic_DNA"/>
</dbReference>
<evidence type="ECO:0000256" key="7">
    <source>
        <dbReference type="SAM" id="Phobius"/>
    </source>
</evidence>
<keyword evidence="5 6" id="KW-0804">Transcription</keyword>
<evidence type="ECO:0000256" key="4">
    <source>
        <dbReference type="ARBA" id="ARBA00023125"/>
    </source>
</evidence>
<keyword evidence="4 6" id="KW-0238">DNA-binding</keyword>
<dbReference type="Pfam" id="PF04542">
    <property type="entry name" value="Sigma70_r2"/>
    <property type="match status" value="1"/>
</dbReference>
<dbReference type="InterPro" id="IPR007627">
    <property type="entry name" value="RNA_pol_sigma70_r2"/>
</dbReference>
<feature type="domain" description="RNA polymerase sigma-70 region 2" evidence="8">
    <location>
        <begin position="30"/>
        <end position="96"/>
    </location>
</feature>
<keyword evidence="3 6" id="KW-0731">Sigma factor</keyword>
<dbReference type="AlphaFoldDB" id="A0A1T4SA21"/>
<dbReference type="GO" id="GO:0016987">
    <property type="term" value="F:sigma factor activity"/>
    <property type="evidence" value="ECO:0007669"/>
    <property type="project" value="UniProtKB-KW"/>
</dbReference>
<keyword evidence="7" id="KW-0812">Transmembrane</keyword>
<evidence type="ECO:0000313" key="11">
    <source>
        <dbReference type="Proteomes" id="UP000190061"/>
    </source>
</evidence>
<dbReference type="PANTHER" id="PTHR43133:SF25">
    <property type="entry name" value="RNA POLYMERASE SIGMA FACTOR RFAY-RELATED"/>
    <property type="match status" value="1"/>
</dbReference>
<keyword evidence="11" id="KW-1185">Reference proteome</keyword>
<dbReference type="CDD" id="cd06171">
    <property type="entry name" value="Sigma70_r4"/>
    <property type="match status" value="1"/>
</dbReference>
<dbReference type="Gene3D" id="1.10.1740.10">
    <property type="match status" value="1"/>
</dbReference>
<keyword evidence="7" id="KW-1133">Transmembrane helix</keyword>
<dbReference type="InterPro" id="IPR013324">
    <property type="entry name" value="RNA_pol_sigma_r3/r4-like"/>
</dbReference>
<gene>
    <name evidence="10" type="ORF">SAMN02745674_02660</name>
</gene>
<dbReference type="SUPFAM" id="SSF88946">
    <property type="entry name" value="Sigma2 domain of RNA polymerase sigma factors"/>
    <property type="match status" value="1"/>
</dbReference>
<dbReference type="OrthoDB" id="5757196at2"/>
<dbReference type="PROSITE" id="PS01063">
    <property type="entry name" value="SIGMA70_ECF"/>
    <property type="match status" value="1"/>
</dbReference>
<dbReference type="SUPFAM" id="SSF88659">
    <property type="entry name" value="Sigma3 and sigma4 domains of RNA polymerase sigma factors"/>
    <property type="match status" value="1"/>
</dbReference>
<feature type="transmembrane region" description="Helical" evidence="7">
    <location>
        <begin position="273"/>
        <end position="291"/>
    </location>
</feature>
<sequence>MNTANPTTSPVAPADFLAAQRGDRNAFARLVLATQKTVATIALAVTRDVQLSEDIAQNTYVKAWQRLASMQNPESLLPWLRQVTRNEAIDHLRRRRHQEVALDTEDSRIAGAAATGPDPEAWMQDRQRSEQLARALDAVPDDSREVLLLFYREGQSSQQVASLLGLSDGAVRKRLQRAREGLQSELLAQVADVARHSAPGLAFAALVVGSLGPRDAAAATAATATAGKWALGAVGTVLAALAVVVGAVVIDVRRAMRRARSPSERTALLRHGIVYAAVMASFVGMLFWSKHGDWSQARLLGVSAGYSLVIIGLGIARARIHRRHRP</sequence>
<evidence type="ECO:0000256" key="2">
    <source>
        <dbReference type="ARBA" id="ARBA00023015"/>
    </source>
</evidence>